<dbReference type="EMBL" id="JAWNFV010000020">
    <property type="protein sequence ID" value="MDY5141340.1"/>
    <property type="molecule type" value="Genomic_DNA"/>
</dbReference>
<accession>A0AAW9HKK7</accession>
<reference evidence="6 8" key="1">
    <citation type="submission" date="2023-10" db="EMBL/GenBank/DDBJ databases">
        <title>Whole Genome based description of the genera Actinobaculum and Actinotignum reveals a complex phylogenetic relationship within the species included in the genus Actinotignum.</title>
        <authorList>
            <person name="Jensen C.S."/>
            <person name="Dargis R."/>
            <person name="Kemp M."/>
            <person name="Christensen J.J."/>
        </authorList>
    </citation>
    <scope>NUCLEOTIDE SEQUENCE</scope>
    <source>
        <strain evidence="7 8">SLA_B089</strain>
        <strain evidence="6">SLA_B245</strain>
    </source>
</reference>
<evidence type="ECO:0000313" key="8">
    <source>
        <dbReference type="Proteomes" id="UP001284901"/>
    </source>
</evidence>
<name>A0AAW9HKK7_9ACTO</name>
<evidence type="ECO:0000256" key="3">
    <source>
        <dbReference type="ARBA" id="ARBA00023163"/>
    </source>
</evidence>
<dbReference type="Proteomes" id="UP001284901">
    <property type="component" value="Unassembled WGS sequence"/>
</dbReference>
<keyword evidence="8" id="KW-1185">Reference proteome</keyword>
<keyword evidence="1" id="KW-0805">Transcription regulation</keyword>
<dbReference type="Proteomes" id="UP001288320">
    <property type="component" value="Unassembled WGS sequence"/>
</dbReference>
<organism evidence="6 9">
    <name type="scientific">Actinotignum timonense</name>
    <dbReference type="NCBI Taxonomy" id="1870995"/>
    <lineage>
        <taxon>Bacteria</taxon>
        <taxon>Bacillati</taxon>
        <taxon>Actinomycetota</taxon>
        <taxon>Actinomycetes</taxon>
        <taxon>Actinomycetales</taxon>
        <taxon>Actinomycetaceae</taxon>
        <taxon>Actinotignum</taxon>
    </lineage>
</organism>
<comment type="caution">
    <text evidence="6">The sequence shown here is derived from an EMBL/GenBank/DDBJ whole genome shotgun (WGS) entry which is preliminary data.</text>
</comment>
<dbReference type="SUPFAM" id="SSF46785">
    <property type="entry name" value="Winged helix' DNA-binding domain"/>
    <property type="match status" value="1"/>
</dbReference>
<dbReference type="InterPro" id="IPR011711">
    <property type="entry name" value="GntR_C"/>
</dbReference>
<evidence type="ECO:0000256" key="2">
    <source>
        <dbReference type="ARBA" id="ARBA00023125"/>
    </source>
</evidence>
<dbReference type="PROSITE" id="PS50949">
    <property type="entry name" value="HTH_GNTR"/>
    <property type="match status" value="1"/>
</dbReference>
<keyword evidence="3" id="KW-0804">Transcription</keyword>
<dbReference type="RefSeq" id="WP_087070235.1">
    <property type="nucleotide sequence ID" value="NZ_CAUPFC010000010.1"/>
</dbReference>
<dbReference type="InterPro" id="IPR008920">
    <property type="entry name" value="TF_FadR/GntR_C"/>
</dbReference>
<feature type="region of interest" description="Disordered" evidence="4">
    <location>
        <begin position="1"/>
        <end position="27"/>
    </location>
</feature>
<protein>
    <submittedName>
        <fullName evidence="6">GntR family transcriptional regulator</fullName>
    </submittedName>
</protein>
<feature type="compositionally biased region" description="Low complexity" evidence="4">
    <location>
        <begin position="269"/>
        <end position="280"/>
    </location>
</feature>
<dbReference type="InterPro" id="IPR036388">
    <property type="entry name" value="WH-like_DNA-bd_sf"/>
</dbReference>
<proteinExistence type="predicted"/>
<sequence>MMPDDAQSHATQGAMRVTGGHPRSGSDRADLVMDALKQRIIEERLQPGAKLPTEAELCRELGVSRSSVREALSKLAALDIVTSQRGKGTQVANMSLSPLVESLLLRSSARAGAGTGAVESVAQLREYLDLGMAEGVVRALSGTHHDNLHDIVARMTEKALRGENFQHEDIEFHIAMTSALDNEVALEMVTALWVVHSIALRDLNDDVDELLLETAQAHKRIIQAAEDGDIFAYRGAVIDHYRPLNMIIDRHEAAQQRANSGGSGGNGAGSAESAESAESALGDCGDPEAPPEALPAQAAAQQREAERAERAERAADIAARAQRAASFADIADPTSRVSGVL</sequence>
<evidence type="ECO:0000259" key="5">
    <source>
        <dbReference type="PROSITE" id="PS50949"/>
    </source>
</evidence>
<evidence type="ECO:0000256" key="4">
    <source>
        <dbReference type="SAM" id="MobiDB-lite"/>
    </source>
</evidence>
<dbReference type="Pfam" id="PF00392">
    <property type="entry name" value="GntR"/>
    <property type="match status" value="1"/>
</dbReference>
<dbReference type="PANTHER" id="PTHR43537:SF24">
    <property type="entry name" value="GLUCONATE OPERON TRANSCRIPTIONAL REPRESSOR"/>
    <property type="match status" value="1"/>
</dbReference>
<feature type="region of interest" description="Disordered" evidence="4">
    <location>
        <begin position="255"/>
        <end position="317"/>
    </location>
</feature>
<dbReference type="Gene3D" id="1.10.10.10">
    <property type="entry name" value="Winged helix-like DNA-binding domain superfamily/Winged helix DNA-binding domain"/>
    <property type="match status" value="1"/>
</dbReference>
<dbReference type="EMBL" id="JAWNFY010000030">
    <property type="protein sequence ID" value="MDY5147115.1"/>
    <property type="molecule type" value="Genomic_DNA"/>
</dbReference>
<dbReference type="GeneID" id="92813160"/>
<feature type="region of interest" description="Disordered" evidence="4">
    <location>
        <begin position="322"/>
        <end position="341"/>
    </location>
</feature>
<gene>
    <name evidence="6" type="ORF">R6G74_08485</name>
    <name evidence="7" type="ORF">R6P33_08805</name>
</gene>
<dbReference type="AlphaFoldDB" id="A0AAW9HKK7"/>
<dbReference type="SMART" id="SM00345">
    <property type="entry name" value="HTH_GNTR"/>
    <property type="match status" value="1"/>
</dbReference>
<dbReference type="CDD" id="cd07377">
    <property type="entry name" value="WHTH_GntR"/>
    <property type="match status" value="1"/>
</dbReference>
<evidence type="ECO:0000256" key="1">
    <source>
        <dbReference type="ARBA" id="ARBA00023015"/>
    </source>
</evidence>
<dbReference type="Pfam" id="PF07729">
    <property type="entry name" value="FCD"/>
    <property type="match status" value="1"/>
</dbReference>
<dbReference type="GO" id="GO:0003677">
    <property type="term" value="F:DNA binding"/>
    <property type="evidence" value="ECO:0007669"/>
    <property type="project" value="UniProtKB-KW"/>
</dbReference>
<feature type="compositionally biased region" description="Basic and acidic residues" evidence="4">
    <location>
        <begin position="303"/>
        <end position="315"/>
    </location>
</feature>
<evidence type="ECO:0000313" key="6">
    <source>
        <dbReference type="EMBL" id="MDY5141340.1"/>
    </source>
</evidence>
<dbReference type="Gene3D" id="1.20.120.530">
    <property type="entry name" value="GntR ligand-binding domain-like"/>
    <property type="match status" value="1"/>
</dbReference>
<evidence type="ECO:0000313" key="7">
    <source>
        <dbReference type="EMBL" id="MDY5147115.1"/>
    </source>
</evidence>
<evidence type="ECO:0000313" key="9">
    <source>
        <dbReference type="Proteomes" id="UP001288320"/>
    </source>
</evidence>
<feature type="domain" description="HTH gntR-type" evidence="5">
    <location>
        <begin position="26"/>
        <end position="94"/>
    </location>
</feature>
<dbReference type="SUPFAM" id="SSF48008">
    <property type="entry name" value="GntR ligand-binding domain-like"/>
    <property type="match status" value="1"/>
</dbReference>
<dbReference type="PANTHER" id="PTHR43537">
    <property type="entry name" value="TRANSCRIPTIONAL REGULATOR, GNTR FAMILY"/>
    <property type="match status" value="1"/>
</dbReference>
<keyword evidence="2" id="KW-0238">DNA-binding</keyword>
<dbReference type="PRINTS" id="PR00035">
    <property type="entry name" value="HTHGNTR"/>
</dbReference>
<dbReference type="GO" id="GO:0003700">
    <property type="term" value="F:DNA-binding transcription factor activity"/>
    <property type="evidence" value="ECO:0007669"/>
    <property type="project" value="InterPro"/>
</dbReference>
<dbReference type="InterPro" id="IPR036390">
    <property type="entry name" value="WH_DNA-bd_sf"/>
</dbReference>
<dbReference type="InterPro" id="IPR000524">
    <property type="entry name" value="Tscrpt_reg_HTH_GntR"/>
</dbReference>